<keyword evidence="6 12" id="KW-0375">Hydrogen ion transport</keyword>
<keyword evidence="11 12" id="KW-0066">ATP synthesis</keyword>
<dbReference type="EMBL" id="AP024412">
    <property type="protein sequence ID" value="BCR35443.1"/>
    <property type="molecule type" value="Genomic_DNA"/>
</dbReference>
<dbReference type="PRINTS" id="PR00124">
    <property type="entry name" value="ATPASEC"/>
</dbReference>
<dbReference type="CDD" id="cd18184">
    <property type="entry name" value="ATP-synt_Fo_c_NaATPase"/>
    <property type="match status" value="1"/>
</dbReference>
<comment type="similarity">
    <text evidence="2 12">Belongs to the ATPase C chain family.</text>
</comment>
<dbReference type="GO" id="GO:0005886">
    <property type="term" value="C:plasma membrane"/>
    <property type="evidence" value="ECO:0007669"/>
    <property type="project" value="UniProtKB-SubCell"/>
</dbReference>
<dbReference type="Pfam" id="PF00137">
    <property type="entry name" value="ATP-synt_C"/>
    <property type="match status" value="1"/>
</dbReference>
<keyword evidence="5 12" id="KW-0812">Transmembrane</keyword>
<evidence type="ECO:0000256" key="11">
    <source>
        <dbReference type="ARBA" id="ARBA00023310"/>
    </source>
</evidence>
<dbReference type="GO" id="GO:0046933">
    <property type="term" value="F:proton-transporting ATP synthase activity, rotational mechanism"/>
    <property type="evidence" value="ECO:0007669"/>
    <property type="project" value="UniProtKB-UniRule"/>
</dbReference>
<dbReference type="InterPro" id="IPR000454">
    <property type="entry name" value="ATP_synth_F0_csu"/>
</dbReference>
<evidence type="ECO:0000313" key="15">
    <source>
        <dbReference type="Proteomes" id="UP000620133"/>
    </source>
</evidence>
<comment type="subcellular location">
    <subcellularLocation>
        <location evidence="12">Cell membrane</location>
        <topology evidence="12">Multi-pass membrane protein</topology>
    </subcellularLocation>
    <subcellularLocation>
        <location evidence="1">Membrane</location>
        <topology evidence="1">Multi-pass membrane protein</topology>
    </subcellularLocation>
</comment>
<dbReference type="HAMAP" id="MF_01396">
    <property type="entry name" value="ATP_synth_c_bact"/>
    <property type="match status" value="1"/>
</dbReference>
<keyword evidence="7 12" id="KW-1133">Transmembrane helix</keyword>
<evidence type="ECO:0000256" key="5">
    <source>
        <dbReference type="ARBA" id="ARBA00022692"/>
    </source>
</evidence>
<evidence type="ECO:0000259" key="13">
    <source>
        <dbReference type="Pfam" id="PF00137"/>
    </source>
</evidence>
<dbReference type="Gene3D" id="1.20.120.610">
    <property type="entry name" value="lithium bound rotor ring of v- atpase"/>
    <property type="match status" value="1"/>
</dbReference>
<dbReference type="GO" id="GO:0045259">
    <property type="term" value="C:proton-transporting ATP synthase complex"/>
    <property type="evidence" value="ECO:0007669"/>
    <property type="project" value="UniProtKB-KW"/>
</dbReference>
<evidence type="ECO:0000313" key="14">
    <source>
        <dbReference type="EMBL" id="BCR35443.1"/>
    </source>
</evidence>
<feature type="transmembrane region" description="Helical" evidence="12">
    <location>
        <begin position="25"/>
        <end position="48"/>
    </location>
</feature>
<evidence type="ECO:0000256" key="10">
    <source>
        <dbReference type="ARBA" id="ARBA00023136"/>
    </source>
</evidence>
<dbReference type="PROSITE" id="PS00605">
    <property type="entry name" value="ATPASE_C"/>
    <property type="match status" value="1"/>
</dbReference>
<evidence type="ECO:0000256" key="1">
    <source>
        <dbReference type="ARBA" id="ARBA00004141"/>
    </source>
</evidence>
<evidence type="ECO:0000256" key="12">
    <source>
        <dbReference type="HAMAP-Rule" id="MF_01396"/>
    </source>
</evidence>
<proteinExistence type="inferred from homology"/>
<gene>
    <name evidence="12" type="primary">atpE</name>
    <name evidence="14" type="ORF">MPAN_003360</name>
</gene>
<keyword evidence="8 12" id="KW-0406">Ion transport</keyword>
<dbReference type="InterPro" id="IPR005953">
    <property type="entry name" value="ATP_synth_csu_bac/chlpt"/>
</dbReference>
<dbReference type="InterPro" id="IPR035921">
    <property type="entry name" value="F/V-ATP_Csub_sf"/>
</dbReference>
<keyword evidence="10 12" id="KW-0472">Membrane</keyword>
<dbReference type="NCBIfam" id="TIGR01260">
    <property type="entry name" value="ATP_synt_c"/>
    <property type="match status" value="1"/>
</dbReference>
<evidence type="ECO:0000256" key="8">
    <source>
        <dbReference type="ARBA" id="ARBA00023065"/>
    </source>
</evidence>
<feature type="transmembrane region" description="Helical" evidence="12">
    <location>
        <begin position="69"/>
        <end position="90"/>
    </location>
</feature>
<reference evidence="14" key="1">
    <citation type="submission" date="2021-01" db="EMBL/GenBank/DDBJ databases">
        <title>Draft genome sequence of Acholeplasmataceae bacterium strain Mahy22.</title>
        <authorList>
            <person name="Watanabe M."/>
            <person name="Kojima H."/>
            <person name="Fukui M."/>
        </authorList>
    </citation>
    <scope>NUCLEOTIDE SEQUENCE</scope>
    <source>
        <strain evidence="14">Mahy22</strain>
    </source>
</reference>
<evidence type="ECO:0000256" key="4">
    <source>
        <dbReference type="ARBA" id="ARBA00022547"/>
    </source>
</evidence>
<keyword evidence="9 12" id="KW-0446">Lipid-binding</keyword>
<dbReference type="InterPro" id="IPR020537">
    <property type="entry name" value="ATP_synth_F0_csu_DDCD_BS"/>
</dbReference>
<comment type="function">
    <text evidence="12">Key component of the F(0) channel; it plays a direct role in translocation across the membrane. A homomeric c-ring of between 10-14 subunits forms the central stalk rotor element with the F(1) delta and epsilon subunits.</text>
</comment>
<feature type="domain" description="V-ATPase proteolipid subunit C-like" evidence="13">
    <location>
        <begin position="28"/>
        <end position="90"/>
    </location>
</feature>
<dbReference type="Proteomes" id="UP000620133">
    <property type="component" value="Chromosome"/>
</dbReference>
<dbReference type="KEGG" id="manr:MPAN_003360"/>
<protein>
    <recommendedName>
        <fullName evidence="12">ATP synthase subunit c</fullName>
    </recommendedName>
    <alternativeName>
        <fullName evidence="12">ATP synthase F(0) sector subunit c</fullName>
    </alternativeName>
    <alternativeName>
        <fullName evidence="12">F-type ATPase subunit c</fullName>
        <shortName evidence="12">F-ATPase subunit c</shortName>
    </alternativeName>
    <alternativeName>
        <fullName evidence="12">Lipid-binding protein</fullName>
    </alternativeName>
</protein>
<dbReference type="SUPFAM" id="SSF81333">
    <property type="entry name" value="F1F0 ATP synthase subunit C"/>
    <property type="match status" value="1"/>
</dbReference>
<accession>A0A7U9XVX3</accession>
<keyword evidence="3 12" id="KW-0813">Transport</keyword>
<evidence type="ECO:0000256" key="9">
    <source>
        <dbReference type="ARBA" id="ARBA00023121"/>
    </source>
</evidence>
<evidence type="ECO:0000256" key="3">
    <source>
        <dbReference type="ARBA" id="ARBA00022448"/>
    </source>
</evidence>
<name>A0A7U9XVX3_9MOLU</name>
<evidence type="ECO:0000256" key="2">
    <source>
        <dbReference type="ARBA" id="ARBA00006704"/>
    </source>
</evidence>
<keyword evidence="12" id="KW-1003">Cell membrane</keyword>
<keyword evidence="15" id="KW-1185">Reference proteome</keyword>
<feature type="site" description="Reversibly protonated during proton transport" evidence="12">
    <location>
        <position position="77"/>
    </location>
</feature>
<dbReference type="GO" id="GO:0033177">
    <property type="term" value="C:proton-transporting two-sector ATPase complex, proton-transporting domain"/>
    <property type="evidence" value="ECO:0007669"/>
    <property type="project" value="InterPro"/>
</dbReference>
<sequence length="93" mass="9511">MFDLVNAFLPNVMEVVANEFFRSGMAYIGAGIAVLTGFGTAIGQGIAASKAVEAVGRQPEAAGKITSTMLIGQAVAETSALYGLIIAFILTGK</sequence>
<dbReference type="InterPro" id="IPR002379">
    <property type="entry name" value="ATPase_proteolipid_c-like_dom"/>
</dbReference>
<evidence type="ECO:0000256" key="6">
    <source>
        <dbReference type="ARBA" id="ARBA00022781"/>
    </source>
</evidence>
<dbReference type="AlphaFoldDB" id="A0A7U9XVX3"/>
<keyword evidence="4 12" id="KW-0138">CF(0)</keyword>
<comment type="function">
    <text evidence="12">F(1)F(0) ATP synthase produces ATP from ADP in the presence of a proton or sodium gradient. F-type ATPases consist of two structural domains, F(1) containing the extramembraneous catalytic core and F(0) containing the membrane proton channel, linked together by a central stalk and a peripheral stalk. During catalysis, ATP synthesis in the catalytic domain of F(1) is coupled via a rotary mechanism of the central stalk subunits to proton translocation.</text>
</comment>
<organism evidence="14 15">
    <name type="scientific">Mariniplasma anaerobium</name>
    <dbReference type="NCBI Taxonomy" id="2735436"/>
    <lineage>
        <taxon>Bacteria</taxon>
        <taxon>Bacillati</taxon>
        <taxon>Mycoplasmatota</taxon>
        <taxon>Mollicutes</taxon>
        <taxon>Acholeplasmatales</taxon>
        <taxon>Acholeplasmataceae</taxon>
        <taxon>Mariniplasma</taxon>
    </lineage>
</organism>
<dbReference type="GO" id="GO:0008289">
    <property type="term" value="F:lipid binding"/>
    <property type="evidence" value="ECO:0007669"/>
    <property type="project" value="UniProtKB-KW"/>
</dbReference>
<evidence type="ECO:0000256" key="7">
    <source>
        <dbReference type="ARBA" id="ARBA00022989"/>
    </source>
</evidence>